<evidence type="ECO:0000256" key="9">
    <source>
        <dbReference type="SAM" id="MobiDB-lite"/>
    </source>
</evidence>
<keyword evidence="12" id="KW-1185">Reference proteome</keyword>
<dbReference type="Pfam" id="PF13639">
    <property type="entry name" value="zf-RING_2"/>
    <property type="match status" value="1"/>
</dbReference>
<dbReference type="SMR" id="A0A8T3BS10"/>
<dbReference type="GO" id="GO:0005737">
    <property type="term" value="C:cytoplasm"/>
    <property type="evidence" value="ECO:0007669"/>
    <property type="project" value="TreeGrafter"/>
</dbReference>
<proteinExistence type="predicted"/>
<dbReference type="Gene3D" id="3.30.40.10">
    <property type="entry name" value="Zinc/RING finger domain, C3HC4 (zinc finger)"/>
    <property type="match status" value="1"/>
</dbReference>
<name>A0A8T3BS10_DENNO</name>
<dbReference type="AlphaFoldDB" id="A0A8T3BS10"/>
<keyword evidence="7" id="KW-0862">Zinc</keyword>
<evidence type="ECO:0000256" key="3">
    <source>
        <dbReference type="ARBA" id="ARBA00022679"/>
    </source>
</evidence>
<evidence type="ECO:0000256" key="6">
    <source>
        <dbReference type="ARBA" id="ARBA00022786"/>
    </source>
</evidence>
<evidence type="ECO:0000256" key="7">
    <source>
        <dbReference type="ARBA" id="ARBA00022833"/>
    </source>
</evidence>
<dbReference type="InterPro" id="IPR001841">
    <property type="entry name" value="Znf_RING"/>
</dbReference>
<dbReference type="SMART" id="SM00184">
    <property type="entry name" value="RING"/>
    <property type="match status" value="1"/>
</dbReference>
<dbReference type="InterPro" id="IPR013083">
    <property type="entry name" value="Znf_RING/FYVE/PHD"/>
</dbReference>
<dbReference type="PROSITE" id="PS50089">
    <property type="entry name" value="ZF_RING_2"/>
    <property type="match status" value="1"/>
</dbReference>
<keyword evidence="3" id="KW-0808">Transferase</keyword>
<evidence type="ECO:0000259" key="10">
    <source>
        <dbReference type="PROSITE" id="PS50089"/>
    </source>
</evidence>
<evidence type="ECO:0000256" key="8">
    <source>
        <dbReference type="PROSITE-ProRule" id="PRU00175"/>
    </source>
</evidence>
<evidence type="ECO:0000256" key="5">
    <source>
        <dbReference type="ARBA" id="ARBA00022771"/>
    </source>
</evidence>
<dbReference type="InterPro" id="IPR010543">
    <property type="entry name" value="DUF1117"/>
</dbReference>
<keyword evidence="6" id="KW-0833">Ubl conjugation pathway</keyword>
<keyword evidence="5 8" id="KW-0863">Zinc-finger</keyword>
<dbReference type="Pfam" id="PF14369">
    <property type="entry name" value="Zn_ribbon_19"/>
    <property type="match status" value="1"/>
</dbReference>
<evidence type="ECO:0000313" key="12">
    <source>
        <dbReference type="Proteomes" id="UP000829196"/>
    </source>
</evidence>
<dbReference type="Proteomes" id="UP000829196">
    <property type="component" value="Unassembled WGS sequence"/>
</dbReference>
<dbReference type="GO" id="GO:0016567">
    <property type="term" value="P:protein ubiquitination"/>
    <property type="evidence" value="ECO:0007669"/>
    <property type="project" value="TreeGrafter"/>
</dbReference>
<dbReference type="Pfam" id="PF06547">
    <property type="entry name" value="DUF1117"/>
    <property type="match status" value="1"/>
</dbReference>
<feature type="region of interest" description="Disordered" evidence="9">
    <location>
        <begin position="52"/>
        <end position="91"/>
    </location>
</feature>
<reference evidence="11" key="1">
    <citation type="journal article" date="2022" name="Front. Genet.">
        <title>Chromosome-Scale Assembly of the Dendrobium nobile Genome Provides Insights Into the Molecular Mechanism of the Biosynthesis of the Medicinal Active Ingredient of Dendrobium.</title>
        <authorList>
            <person name="Xu Q."/>
            <person name="Niu S.-C."/>
            <person name="Li K.-L."/>
            <person name="Zheng P.-J."/>
            <person name="Zhang X.-J."/>
            <person name="Jia Y."/>
            <person name="Liu Y."/>
            <person name="Niu Y.-X."/>
            <person name="Yu L.-H."/>
            <person name="Chen D.-F."/>
            <person name="Zhang G.-Q."/>
        </authorList>
    </citation>
    <scope>NUCLEOTIDE SEQUENCE</scope>
    <source>
        <tissue evidence="11">Leaf</tissue>
    </source>
</reference>
<dbReference type="SUPFAM" id="SSF57850">
    <property type="entry name" value="RING/U-box"/>
    <property type="match status" value="1"/>
</dbReference>
<dbReference type="EMBL" id="JAGYWB010000006">
    <property type="protein sequence ID" value="KAI0519139.1"/>
    <property type="molecule type" value="Genomic_DNA"/>
</dbReference>
<evidence type="ECO:0000256" key="4">
    <source>
        <dbReference type="ARBA" id="ARBA00022723"/>
    </source>
</evidence>
<dbReference type="GO" id="GO:0061630">
    <property type="term" value="F:ubiquitin protein ligase activity"/>
    <property type="evidence" value="ECO:0007669"/>
    <property type="project" value="UniProtKB-EC"/>
</dbReference>
<dbReference type="PANTHER" id="PTHR15710:SF217">
    <property type="entry name" value="E3 UBIQUITIN-PROTEIN LIGASE RDUF2"/>
    <property type="match status" value="1"/>
</dbReference>
<evidence type="ECO:0000256" key="1">
    <source>
        <dbReference type="ARBA" id="ARBA00000900"/>
    </source>
</evidence>
<keyword evidence="4" id="KW-0479">Metal-binding</keyword>
<dbReference type="EC" id="2.3.2.27" evidence="2"/>
<comment type="catalytic activity">
    <reaction evidence="1">
        <text>S-ubiquitinyl-[E2 ubiquitin-conjugating enzyme]-L-cysteine + [acceptor protein]-L-lysine = [E2 ubiquitin-conjugating enzyme]-L-cysteine + N(6)-ubiquitinyl-[acceptor protein]-L-lysine.</text>
        <dbReference type="EC" id="2.3.2.27"/>
    </reaction>
</comment>
<accession>A0A8T3BS10</accession>
<sequence>MSSPIPTAMATSYWCYSCSRFVRASPSESISCPDCHGGFLEVIGNALPAHTGAPTGALRRNRTTSSSDESFPTARRVDMGSRRNRRASVGHGSPFNPVIVLRGSVDDVDASRSNDGSNSFEFFYDDGAGTGLRPLPQSMSNFLMGSGFDELLDQLTQIENNPMGGGRSYENTPASKSAIESLPTITITDNHIVTDSYCAICTEALELGDEAQELPCKHIFHQDCILPWLSLKNSCPVCRHELPTDVERRGGDVTGQALMSNEENSAGLTIWRLPGGGFAVGRFNGARRAGDRELPVVYTETNSSLSSVGVPRRILWSSRRRRSREHRGVGRMFHNFFSMFRCFSPSLPSFSSSRLRLPSASEESQS</sequence>
<dbReference type="OrthoDB" id="21204at2759"/>
<dbReference type="InterPro" id="IPR039525">
    <property type="entry name" value="RNF126-like_zinc-ribbon"/>
</dbReference>
<evidence type="ECO:0000313" key="11">
    <source>
        <dbReference type="EMBL" id="KAI0519139.1"/>
    </source>
</evidence>
<organism evidence="11 12">
    <name type="scientific">Dendrobium nobile</name>
    <name type="common">Orchid</name>
    <dbReference type="NCBI Taxonomy" id="94219"/>
    <lineage>
        <taxon>Eukaryota</taxon>
        <taxon>Viridiplantae</taxon>
        <taxon>Streptophyta</taxon>
        <taxon>Embryophyta</taxon>
        <taxon>Tracheophyta</taxon>
        <taxon>Spermatophyta</taxon>
        <taxon>Magnoliopsida</taxon>
        <taxon>Liliopsida</taxon>
        <taxon>Asparagales</taxon>
        <taxon>Orchidaceae</taxon>
        <taxon>Epidendroideae</taxon>
        <taxon>Malaxideae</taxon>
        <taxon>Dendrobiinae</taxon>
        <taxon>Dendrobium</taxon>
    </lineage>
</organism>
<feature type="domain" description="RING-type" evidence="10">
    <location>
        <begin position="198"/>
        <end position="239"/>
    </location>
</feature>
<dbReference type="CDD" id="cd16667">
    <property type="entry name" value="RING-H2_RNF126-like"/>
    <property type="match status" value="1"/>
</dbReference>
<gene>
    <name evidence="11" type="ORF">KFK09_006579</name>
</gene>
<evidence type="ECO:0000256" key="2">
    <source>
        <dbReference type="ARBA" id="ARBA00012483"/>
    </source>
</evidence>
<protein>
    <recommendedName>
        <fullName evidence="2">RING-type E3 ubiquitin transferase</fullName>
        <ecNumber evidence="2">2.3.2.27</ecNumber>
    </recommendedName>
</protein>
<dbReference type="GO" id="GO:0008270">
    <property type="term" value="F:zinc ion binding"/>
    <property type="evidence" value="ECO:0007669"/>
    <property type="project" value="UniProtKB-KW"/>
</dbReference>
<dbReference type="FunFam" id="3.30.40.10:FF:000022">
    <property type="entry name" value="E3 ubiquitin-protein ligase RING1-like"/>
    <property type="match status" value="1"/>
</dbReference>
<dbReference type="PANTHER" id="PTHR15710">
    <property type="entry name" value="E3 UBIQUITIN-PROTEIN LIGASE PRAJA"/>
    <property type="match status" value="1"/>
</dbReference>
<comment type="caution">
    <text evidence="11">The sequence shown here is derived from an EMBL/GenBank/DDBJ whole genome shotgun (WGS) entry which is preliminary data.</text>
</comment>